<dbReference type="Proteomes" id="UP000249915">
    <property type="component" value="Unassembled WGS sequence"/>
</dbReference>
<dbReference type="RefSeq" id="WP_112283520.1">
    <property type="nucleotide sequence ID" value="NZ_MASW01000005.1"/>
</dbReference>
<comment type="caution">
    <text evidence="4">The sequence shown here is derived from an EMBL/GenBank/DDBJ whole genome shotgun (WGS) entry which is preliminary data.</text>
</comment>
<evidence type="ECO:0000313" key="4">
    <source>
        <dbReference type="EMBL" id="PXY22913.1"/>
    </source>
</evidence>
<reference evidence="4 5" key="1">
    <citation type="submission" date="2016-07" db="EMBL/GenBank/DDBJ databases">
        <title>Draft genome sequence of Prauserella muralis DSM 45305, isolated from a mould-covered wall in an indoor environment.</title>
        <authorList>
            <person name="Ruckert C."/>
            <person name="Albersmeier A."/>
            <person name="Jiang C.-L."/>
            <person name="Jiang Y."/>
            <person name="Kalinowski J."/>
            <person name="Schneider O."/>
            <person name="Winkler A."/>
            <person name="Zotchev S.B."/>
        </authorList>
    </citation>
    <scope>NUCLEOTIDE SEQUENCE [LARGE SCALE GENOMIC DNA]</scope>
    <source>
        <strain evidence="4 5">DSM 45305</strain>
    </source>
</reference>
<keyword evidence="5" id="KW-1185">Reference proteome</keyword>
<dbReference type="PANTHER" id="PTHR43080:SF29">
    <property type="entry name" value="OS02G0818000 PROTEIN"/>
    <property type="match status" value="1"/>
</dbReference>
<keyword evidence="1 2" id="KW-0129">CBS domain</keyword>
<dbReference type="SMART" id="SM00116">
    <property type="entry name" value="CBS"/>
    <property type="match status" value="2"/>
</dbReference>
<dbReference type="Pfam" id="PF04972">
    <property type="entry name" value="BON"/>
    <property type="match status" value="1"/>
</dbReference>
<evidence type="ECO:0000256" key="1">
    <source>
        <dbReference type="ARBA" id="ARBA00023122"/>
    </source>
</evidence>
<dbReference type="AlphaFoldDB" id="A0A2V4AQT4"/>
<protein>
    <submittedName>
        <fullName evidence="4">Signal transduction protein</fullName>
    </submittedName>
</protein>
<dbReference type="Gene3D" id="3.10.580.10">
    <property type="entry name" value="CBS-domain"/>
    <property type="match status" value="1"/>
</dbReference>
<dbReference type="InterPro" id="IPR000644">
    <property type="entry name" value="CBS_dom"/>
</dbReference>
<dbReference type="PROSITE" id="PS51371">
    <property type="entry name" value="CBS"/>
    <property type="match status" value="2"/>
</dbReference>
<accession>A0A2V4AQT4</accession>
<dbReference type="InterPro" id="IPR046342">
    <property type="entry name" value="CBS_dom_sf"/>
</dbReference>
<dbReference type="EMBL" id="MASW01000005">
    <property type="protein sequence ID" value="PXY22913.1"/>
    <property type="molecule type" value="Genomic_DNA"/>
</dbReference>
<dbReference type="OrthoDB" id="9799454at2"/>
<dbReference type="SUPFAM" id="SSF54631">
    <property type="entry name" value="CBS-domain pair"/>
    <property type="match status" value="1"/>
</dbReference>
<name>A0A2V4AQT4_9PSEU</name>
<dbReference type="PANTHER" id="PTHR43080">
    <property type="entry name" value="CBS DOMAIN-CONTAINING PROTEIN CBSX3, MITOCHONDRIAL"/>
    <property type="match status" value="1"/>
</dbReference>
<gene>
    <name evidence="4" type="ORF">BAY60_20815</name>
</gene>
<organism evidence="4 5">
    <name type="scientific">Prauserella muralis</name>
    <dbReference type="NCBI Taxonomy" id="588067"/>
    <lineage>
        <taxon>Bacteria</taxon>
        <taxon>Bacillati</taxon>
        <taxon>Actinomycetota</taxon>
        <taxon>Actinomycetes</taxon>
        <taxon>Pseudonocardiales</taxon>
        <taxon>Pseudonocardiaceae</taxon>
        <taxon>Prauserella</taxon>
    </lineage>
</organism>
<sequence length="188" mass="20165">MHAADIMTRPVVTTSPDAHVTDAVVLLTEGGFAGLPVVNEDDQVVGIFTEADALRNGNGSGQGAAARVRDVMTTPVEVVRPVTEVADIARLMLRDGMRCLPVVDEGVLVGVVSRRDVLRPFVRPDDALATHVRKVLDDYDGHRDRWRVDVTGGIATVSGVFADEAERRIVGALVRTVPGVLRADLQPL</sequence>
<dbReference type="InterPro" id="IPR007055">
    <property type="entry name" value="BON_dom"/>
</dbReference>
<evidence type="ECO:0000256" key="2">
    <source>
        <dbReference type="PROSITE-ProRule" id="PRU00703"/>
    </source>
</evidence>
<feature type="domain" description="CBS" evidence="3">
    <location>
        <begin position="72"/>
        <end position="127"/>
    </location>
</feature>
<dbReference type="Pfam" id="PF00571">
    <property type="entry name" value="CBS"/>
    <property type="match status" value="2"/>
</dbReference>
<evidence type="ECO:0000313" key="5">
    <source>
        <dbReference type="Proteomes" id="UP000249915"/>
    </source>
</evidence>
<evidence type="ECO:0000259" key="3">
    <source>
        <dbReference type="PROSITE" id="PS51371"/>
    </source>
</evidence>
<proteinExistence type="predicted"/>
<feature type="domain" description="CBS" evidence="3">
    <location>
        <begin position="7"/>
        <end position="65"/>
    </location>
</feature>
<dbReference type="InterPro" id="IPR051257">
    <property type="entry name" value="Diverse_CBS-Domain"/>
</dbReference>